<dbReference type="SUPFAM" id="SSF48452">
    <property type="entry name" value="TPR-like"/>
    <property type="match status" value="1"/>
</dbReference>
<dbReference type="EMBL" id="CM026424">
    <property type="protein sequence ID" value="KAG0578589.1"/>
    <property type="molecule type" value="Genomic_DNA"/>
</dbReference>
<protein>
    <recommendedName>
        <fullName evidence="5">Pentacotripeptide-repeat region of PRORP domain-containing protein</fullName>
    </recommendedName>
</protein>
<dbReference type="InterPro" id="IPR053343">
    <property type="entry name" value="PSII_mRNA-binding_protein"/>
</dbReference>
<keyword evidence="1" id="KW-0677">Repeat</keyword>
<accession>A0A8T0I6H4</accession>
<evidence type="ECO:0008006" key="5">
    <source>
        <dbReference type="Google" id="ProtNLM"/>
    </source>
</evidence>
<feature type="repeat" description="PPR" evidence="2">
    <location>
        <begin position="510"/>
        <end position="544"/>
    </location>
</feature>
<dbReference type="InterPro" id="IPR002885">
    <property type="entry name" value="PPR_rpt"/>
</dbReference>
<dbReference type="Proteomes" id="UP000822688">
    <property type="component" value="Chromosome 4"/>
</dbReference>
<dbReference type="Pfam" id="PF13041">
    <property type="entry name" value="PPR_2"/>
    <property type="match status" value="2"/>
</dbReference>
<organism evidence="3 4">
    <name type="scientific">Ceratodon purpureus</name>
    <name type="common">Fire moss</name>
    <name type="synonym">Dicranum purpureum</name>
    <dbReference type="NCBI Taxonomy" id="3225"/>
    <lineage>
        <taxon>Eukaryota</taxon>
        <taxon>Viridiplantae</taxon>
        <taxon>Streptophyta</taxon>
        <taxon>Embryophyta</taxon>
        <taxon>Bryophyta</taxon>
        <taxon>Bryophytina</taxon>
        <taxon>Bryopsida</taxon>
        <taxon>Dicranidae</taxon>
        <taxon>Pseudoditrichales</taxon>
        <taxon>Ditrichaceae</taxon>
        <taxon>Ceratodon</taxon>
    </lineage>
</organism>
<keyword evidence="4" id="KW-1185">Reference proteome</keyword>
<dbReference type="PANTHER" id="PTHR47940:SF1">
    <property type="entry name" value="PROTEIN LOW PHOTOSYNTHETIC EFFICIENCY 1, CHLOROPLASTIC"/>
    <property type="match status" value="1"/>
</dbReference>
<feature type="repeat" description="PPR" evidence="2">
    <location>
        <begin position="234"/>
        <end position="264"/>
    </location>
</feature>
<feature type="repeat" description="PPR" evidence="2">
    <location>
        <begin position="545"/>
        <end position="579"/>
    </location>
</feature>
<dbReference type="Pfam" id="PF01535">
    <property type="entry name" value="PPR"/>
    <property type="match status" value="2"/>
</dbReference>
<dbReference type="Gene3D" id="1.25.40.10">
    <property type="entry name" value="Tetratricopeptide repeat domain"/>
    <property type="match status" value="4"/>
</dbReference>
<evidence type="ECO:0000256" key="2">
    <source>
        <dbReference type="PROSITE-ProRule" id="PRU00708"/>
    </source>
</evidence>
<feature type="repeat" description="PPR" evidence="2">
    <location>
        <begin position="199"/>
        <end position="233"/>
    </location>
</feature>
<proteinExistence type="predicted"/>
<dbReference type="Pfam" id="PF13812">
    <property type="entry name" value="PPR_3"/>
    <property type="match status" value="2"/>
</dbReference>
<dbReference type="PANTHER" id="PTHR47940">
    <property type="entry name" value="OS12G0283900 PROTEIN"/>
    <property type="match status" value="1"/>
</dbReference>
<sequence length="671" mass="75699">MAHHCVRFGAAGSTSVNSSLGCGVETRLQRREFYRCCVAVSPKLDGEAMGRVVVANMGDEKGEMEKRGYGHQVSTKSKDALLRRIEQETRSRKETDREATPVVRALTWALRGVQSEHAVGVMLGDLEFPLSIFTSVIQKLGMEKKPQAAVALLRWLQRRDDRPNVYTYNALLGVLKANRCYELAITILEEMRKNGVASDIVTCNTVISMYDQQGRYDEALKVYEDLRTAGMVPDLFTFRTMIQVLARSGKCERVLELYRDLEQQERDGIGSGRPELKREKEQRQELAAFVVQLCYRRIWGWLSSDASTIKELGELLARMQEGDIKLNEKMSKDLIRACGQREIDYYPVKWLYFNMRAQGFYLNASLCNHIIRVLGKGKRWWAALEVYENMMSVGPPPDETTHRLLLSHFQILLNSASKRGIWKWALQLLDKMQEKGIEPDSFAWNAALIACARAHEPASAIEVFQKMTAHGQKPGVLSYGALLSALEKGNLNEKAEQVWEHMLKVGMKPNEYAYTTMITVRGKAGNYNKAVDLFQEMQRDGMAPSVVTYNAMITACARASDGLGAVKWLRQMEASCVEPDSITYSQVIGALASAGEWRLATSYYIRMRDLELQIPGFVYDAVLKVCEANDAPVNHEMMGPRPLDIKVYRGPDRRKAPVVDVNIDAVVSTAF</sequence>
<dbReference type="PROSITE" id="PS51257">
    <property type="entry name" value="PROKAR_LIPOPROTEIN"/>
    <property type="match status" value="1"/>
</dbReference>
<dbReference type="PROSITE" id="PS51375">
    <property type="entry name" value="PPR"/>
    <property type="match status" value="10"/>
</dbReference>
<evidence type="ECO:0000256" key="1">
    <source>
        <dbReference type="ARBA" id="ARBA00022737"/>
    </source>
</evidence>
<name>A0A8T0I6H4_CERPU</name>
<gene>
    <name evidence="3" type="ORF">KC19_4G035300</name>
</gene>
<feature type="repeat" description="PPR" evidence="2">
    <location>
        <begin position="363"/>
        <end position="397"/>
    </location>
</feature>
<evidence type="ECO:0000313" key="3">
    <source>
        <dbReference type="EMBL" id="KAG0578589.1"/>
    </source>
</evidence>
<evidence type="ECO:0000313" key="4">
    <source>
        <dbReference type="Proteomes" id="UP000822688"/>
    </source>
</evidence>
<feature type="repeat" description="PPR" evidence="2">
    <location>
        <begin position="164"/>
        <end position="198"/>
    </location>
</feature>
<feature type="repeat" description="PPR" evidence="2">
    <location>
        <begin position="580"/>
        <end position="614"/>
    </location>
</feature>
<dbReference type="AlphaFoldDB" id="A0A8T0I6H4"/>
<reference evidence="3" key="1">
    <citation type="submission" date="2020-06" db="EMBL/GenBank/DDBJ databases">
        <title>WGS assembly of Ceratodon purpureus strain R40.</title>
        <authorList>
            <person name="Carey S.B."/>
            <person name="Jenkins J."/>
            <person name="Shu S."/>
            <person name="Lovell J.T."/>
            <person name="Sreedasyam A."/>
            <person name="Maumus F."/>
            <person name="Tiley G.P."/>
            <person name="Fernandez-Pozo N."/>
            <person name="Barry K."/>
            <person name="Chen C."/>
            <person name="Wang M."/>
            <person name="Lipzen A."/>
            <person name="Daum C."/>
            <person name="Saski C.A."/>
            <person name="Payton A.C."/>
            <person name="Mcbreen J.C."/>
            <person name="Conrad R.E."/>
            <person name="Kollar L.M."/>
            <person name="Olsson S."/>
            <person name="Huttunen S."/>
            <person name="Landis J.B."/>
            <person name="Wickett N.J."/>
            <person name="Johnson M.G."/>
            <person name="Rensing S.A."/>
            <person name="Grimwood J."/>
            <person name="Schmutz J."/>
            <person name="Mcdaniel S.F."/>
        </authorList>
    </citation>
    <scope>NUCLEOTIDE SEQUENCE</scope>
    <source>
        <strain evidence="3">R40</strain>
    </source>
</reference>
<feature type="repeat" description="PPR" evidence="2">
    <location>
        <begin position="440"/>
        <end position="474"/>
    </location>
</feature>
<comment type="caution">
    <text evidence="3">The sequence shown here is derived from an EMBL/GenBank/DDBJ whole genome shotgun (WGS) entry which is preliminary data.</text>
</comment>
<feature type="repeat" description="PPR" evidence="2">
    <location>
        <begin position="475"/>
        <end position="509"/>
    </location>
</feature>
<feature type="repeat" description="PPR" evidence="2">
    <location>
        <begin position="405"/>
        <end position="439"/>
    </location>
</feature>
<dbReference type="NCBIfam" id="TIGR00756">
    <property type="entry name" value="PPR"/>
    <property type="match status" value="6"/>
</dbReference>
<dbReference type="InterPro" id="IPR011990">
    <property type="entry name" value="TPR-like_helical_dom_sf"/>
</dbReference>